<comment type="caution">
    <text evidence="6">The sequence shown here is derived from an EMBL/GenBank/DDBJ whole genome shotgun (WGS) entry which is preliminary data.</text>
</comment>
<dbReference type="Pfam" id="PF03006">
    <property type="entry name" value="HlyIII"/>
    <property type="match status" value="1"/>
</dbReference>
<reference evidence="7" key="1">
    <citation type="journal article" date="2019" name="Int. J. Syst. Evol. Microbiol.">
        <title>The Global Catalogue of Microorganisms (GCM) 10K type strain sequencing project: providing services to taxonomists for standard genome sequencing and annotation.</title>
        <authorList>
            <consortium name="The Broad Institute Genomics Platform"/>
            <consortium name="The Broad Institute Genome Sequencing Center for Infectious Disease"/>
            <person name="Wu L."/>
            <person name="Ma J."/>
        </authorList>
    </citation>
    <scope>NUCLEOTIDE SEQUENCE [LARGE SCALE GENOMIC DNA]</scope>
    <source>
        <strain evidence="7">JCM 18015</strain>
    </source>
</reference>
<evidence type="ECO:0000313" key="7">
    <source>
        <dbReference type="Proteomes" id="UP001499910"/>
    </source>
</evidence>
<keyword evidence="3 5" id="KW-1133">Transmembrane helix</keyword>
<dbReference type="EMBL" id="BAABHW010000002">
    <property type="protein sequence ID" value="GAA5074025.1"/>
    <property type="molecule type" value="Genomic_DNA"/>
</dbReference>
<dbReference type="RefSeq" id="WP_259554047.1">
    <property type="nucleotide sequence ID" value="NZ_BAABHW010000002.1"/>
</dbReference>
<feature type="transmembrane region" description="Helical" evidence="5">
    <location>
        <begin position="54"/>
        <end position="73"/>
    </location>
</feature>
<dbReference type="InterPro" id="IPR004254">
    <property type="entry name" value="AdipoR/HlyIII-related"/>
</dbReference>
<feature type="transmembrane region" description="Helical" evidence="5">
    <location>
        <begin position="195"/>
        <end position="213"/>
    </location>
</feature>
<organism evidence="6 7">
    <name type="scientific">[Roseibacterium] beibuensis</name>
    <dbReference type="NCBI Taxonomy" id="1193142"/>
    <lineage>
        <taxon>Bacteria</taxon>
        <taxon>Pseudomonadati</taxon>
        <taxon>Pseudomonadota</taxon>
        <taxon>Alphaproteobacteria</taxon>
        <taxon>Rhodobacterales</taxon>
        <taxon>Roseobacteraceae</taxon>
        <taxon>Roseicyclus</taxon>
    </lineage>
</organism>
<evidence type="ECO:0000256" key="4">
    <source>
        <dbReference type="ARBA" id="ARBA00023136"/>
    </source>
</evidence>
<evidence type="ECO:0000256" key="3">
    <source>
        <dbReference type="ARBA" id="ARBA00022989"/>
    </source>
</evidence>
<feature type="transmembrane region" description="Helical" evidence="5">
    <location>
        <begin position="85"/>
        <end position="104"/>
    </location>
</feature>
<evidence type="ECO:0000313" key="6">
    <source>
        <dbReference type="EMBL" id="GAA5074025.1"/>
    </source>
</evidence>
<dbReference type="PANTHER" id="PTHR20855">
    <property type="entry name" value="ADIPOR/PROGESTIN RECEPTOR-RELATED"/>
    <property type="match status" value="1"/>
</dbReference>
<evidence type="ECO:0000256" key="1">
    <source>
        <dbReference type="ARBA" id="ARBA00004141"/>
    </source>
</evidence>
<dbReference type="Proteomes" id="UP001499910">
    <property type="component" value="Unassembled WGS sequence"/>
</dbReference>
<feature type="transmembrane region" description="Helical" evidence="5">
    <location>
        <begin position="162"/>
        <end position="183"/>
    </location>
</feature>
<accession>A0ABP9LDG4</accession>
<name>A0ABP9LDG4_9RHOB</name>
<feature type="transmembrane region" description="Helical" evidence="5">
    <location>
        <begin position="110"/>
        <end position="128"/>
    </location>
</feature>
<sequence>MSHVAGPRPYSRAEYISDAAIHVVGIGAALIAGPILVALAAIRIGDAPTVTATTIYAITLLAMLSCSALYNMIRRPEWADRLRRLDQSAIYFKIAGTYTPFVALMPGSPGFLAAIWGVAAAGASIVIFSTRKRMLIALVLYLGLGWAGAVMGGPLVSGLSSWGVTLLATGGILYSAGVVFLMWHKLPFHNTIWHGFVLAATIACYAAICVELMRHTGLT</sequence>
<gene>
    <name evidence="6" type="ORF">GCM10023209_20690</name>
</gene>
<feature type="transmembrane region" description="Helical" evidence="5">
    <location>
        <begin position="135"/>
        <end position="156"/>
    </location>
</feature>
<comment type="subcellular location">
    <subcellularLocation>
        <location evidence="1">Membrane</location>
        <topology evidence="1">Multi-pass membrane protein</topology>
    </subcellularLocation>
</comment>
<feature type="transmembrane region" description="Helical" evidence="5">
    <location>
        <begin position="20"/>
        <end position="42"/>
    </location>
</feature>
<keyword evidence="2 5" id="KW-0812">Transmembrane</keyword>
<protein>
    <submittedName>
        <fullName evidence="6">Hemolysin III family protein</fullName>
    </submittedName>
</protein>
<proteinExistence type="predicted"/>
<evidence type="ECO:0000256" key="2">
    <source>
        <dbReference type="ARBA" id="ARBA00022692"/>
    </source>
</evidence>
<dbReference type="PANTHER" id="PTHR20855:SF3">
    <property type="entry name" value="LD03007P"/>
    <property type="match status" value="1"/>
</dbReference>
<keyword evidence="4 5" id="KW-0472">Membrane</keyword>
<keyword evidence="7" id="KW-1185">Reference proteome</keyword>
<evidence type="ECO:0000256" key="5">
    <source>
        <dbReference type="SAM" id="Phobius"/>
    </source>
</evidence>